<reference evidence="2 3" key="1">
    <citation type="journal article" date="2021" name="BMC Genomics">
        <title>Datura genome reveals duplications of psychoactive alkaloid biosynthetic genes and high mutation rate following tissue culture.</title>
        <authorList>
            <person name="Rajewski A."/>
            <person name="Carter-House D."/>
            <person name="Stajich J."/>
            <person name="Litt A."/>
        </authorList>
    </citation>
    <scope>NUCLEOTIDE SEQUENCE [LARGE SCALE GENOMIC DNA]</scope>
    <source>
        <strain evidence="2">AR-01</strain>
    </source>
</reference>
<proteinExistence type="predicted"/>
<accession>A0ABS8S5F4</accession>
<comment type="caution">
    <text evidence="2">The sequence shown here is derived from an EMBL/GenBank/DDBJ whole genome shotgun (WGS) entry which is preliminary data.</text>
</comment>
<keyword evidence="3" id="KW-1185">Reference proteome</keyword>
<evidence type="ECO:0000256" key="1">
    <source>
        <dbReference type="SAM" id="Coils"/>
    </source>
</evidence>
<dbReference type="EMBL" id="JACEIK010000296">
    <property type="protein sequence ID" value="MCD7454296.1"/>
    <property type="molecule type" value="Genomic_DNA"/>
</dbReference>
<name>A0ABS8S5F4_DATST</name>
<evidence type="ECO:0000313" key="3">
    <source>
        <dbReference type="Proteomes" id="UP000823775"/>
    </source>
</evidence>
<protein>
    <submittedName>
        <fullName evidence="2">Uncharacterized protein</fullName>
    </submittedName>
</protein>
<gene>
    <name evidence="2" type="ORF">HAX54_024260</name>
</gene>
<feature type="non-terminal residue" evidence="2">
    <location>
        <position position="1"/>
    </location>
</feature>
<organism evidence="2 3">
    <name type="scientific">Datura stramonium</name>
    <name type="common">Jimsonweed</name>
    <name type="synonym">Common thornapple</name>
    <dbReference type="NCBI Taxonomy" id="4076"/>
    <lineage>
        <taxon>Eukaryota</taxon>
        <taxon>Viridiplantae</taxon>
        <taxon>Streptophyta</taxon>
        <taxon>Embryophyta</taxon>
        <taxon>Tracheophyta</taxon>
        <taxon>Spermatophyta</taxon>
        <taxon>Magnoliopsida</taxon>
        <taxon>eudicotyledons</taxon>
        <taxon>Gunneridae</taxon>
        <taxon>Pentapetalae</taxon>
        <taxon>asterids</taxon>
        <taxon>lamiids</taxon>
        <taxon>Solanales</taxon>
        <taxon>Solanaceae</taxon>
        <taxon>Solanoideae</taxon>
        <taxon>Datureae</taxon>
        <taxon>Datura</taxon>
    </lineage>
</organism>
<feature type="coiled-coil region" evidence="1">
    <location>
        <begin position="42"/>
        <end position="69"/>
    </location>
</feature>
<feature type="non-terminal residue" evidence="2">
    <location>
        <position position="109"/>
    </location>
</feature>
<evidence type="ECO:0000313" key="2">
    <source>
        <dbReference type="EMBL" id="MCD7454296.1"/>
    </source>
</evidence>
<sequence>DSNESIPPHMESTLQVVLEKVLATEEGVQDLRSKLLDLTTTVKSHDVIIQQLEERMNELASQVVAQTTEKTRLQCRTLWIMIYSSGKLRKRLLVNLLPMFFLKGEELKE</sequence>
<dbReference type="Proteomes" id="UP000823775">
    <property type="component" value="Unassembled WGS sequence"/>
</dbReference>
<keyword evidence="1" id="KW-0175">Coiled coil</keyword>